<comment type="caution">
    <text evidence="1">The sequence shown here is derived from an EMBL/GenBank/DDBJ whole genome shotgun (WGS) entry which is preliminary data.</text>
</comment>
<dbReference type="Proteomes" id="UP000271152">
    <property type="component" value="Unassembled WGS sequence"/>
</dbReference>
<name>A0A3M5WVX7_9PSED</name>
<evidence type="ECO:0000313" key="1">
    <source>
        <dbReference type="EMBL" id="RMU74626.1"/>
    </source>
</evidence>
<dbReference type="AlphaFoldDB" id="A0A3M5WVX7"/>
<sequence length="46" mass="5016">MLGGAVIPDRYVTAMPAPAHNIFRPWDVTLQQAEQVGGGNVVRLRL</sequence>
<gene>
    <name evidence="1" type="ORF">ALP23_101943</name>
</gene>
<accession>A0A3M5WVX7</accession>
<dbReference type="EMBL" id="RBUG01000053">
    <property type="protein sequence ID" value="RMU74626.1"/>
    <property type="molecule type" value="Genomic_DNA"/>
</dbReference>
<reference evidence="1 2" key="1">
    <citation type="submission" date="2018-08" db="EMBL/GenBank/DDBJ databases">
        <title>Recombination of ecologically and evolutionarily significant loci maintains genetic cohesion in the Pseudomonas syringae species complex.</title>
        <authorList>
            <person name="Dillon M."/>
            <person name="Thakur S."/>
            <person name="Almeida R.N.D."/>
            <person name="Weir B.S."/>
            <person name="Guttman D.S."/>
        </authorList>
    </citation>
    <scope>NUCLEOTIDE SEQUENCE [LARGE SCALE GENOMIC DNA]</scope>
    <source>
        <strain evidence="1 2">ICMP 11947</strain>
    </source>
</reference>
<proteinExistence type="predicted"/>
<organism evidence="1 2">
    <name type="scientific">Pseudomonas syringae pv. apii</name>
    <dbReference type="NCBI Taxonomy" id="81036"/>
    <lineage>
        <taxon>Bacteria</taxon>
        <taxon>Pseudomonadati</taxon>
        <taxon>Pseudomonadota</taxon>
        <taxon>Gammaproteobacteria</taxon>
        <taxon>Pseudomonadales</taxon>
        <taxon>Pseudomonadaceae</taxon>
        <taxon>Pseudomonas</taxon>
    </lineage>
</organism>
<evidence type="ECO:0000313" key="2">
    <source>
        <dbReference type="Proteomes" id="UP000271152"/>
    </source>
</evidence>
<protein>
    <submittedName>
        <fullName evidence="1">Uncharacterized protein</fullName>
    </submittedName>
</protein>